<name>A0A1I7UKY1_9PELO</name>
<dbReference type="InterPro" id="IPR019429">
    <property type="entry name" value="7TM_GPCR_serpentine_rcpt_Sri"/>
</dbReference>
<proteinExistence type="predicted"/>
<evidence type="ECO:0000313" key="2">
    <source>
        <dbReference type="Proteomes" id="UP000095282"/>
    </source>
</evidence>
<accession>A0A1I7UKY1</accession>
<keyword evidence="1" id="KW-0812">Transmembrane</keyword>
<dbReference type="STRING" id="1561998.A0A1I7UKY1"/>
<feature type="transmembrane region" description="Helical" evidence="1">
    <location>
        <begin position="279"/>
        <end position="297"/>
    </location>
</feature>
<evidence type="ECO:0000313" key="3">
    <source>
        <dbReference type="WBParaSite" id="Csp11.Scaffold630.g16990.t1"/>
    </source>
</evidence>
<keyword evidence="1" id="KW-1133">Transmembrane helix</keyword>
<dbReference type="PANTHER" id="PTHR45830">
    <property type="entry name" value="SERPENTINE RECEPTOR, CLASS I"/>
    <property type="match status" value="1"/>
</dbReference>
<keyword evidence="2" id="KW-1185">Reference proteome</keyword>
<dbReference type="Proteomes" id="UP000095282">
    <property type="component" value="Unplaced"/>
</dbReference>
<feature type="transmembrane region" description="Helical" evidence="1">
    <location>
        <begin position="244"/>
        <end position="267"/>
    </location>
</feature>
<keyword evidence="1" id="KW-0472">Membrane</keyword>
<sequence length="307" mass="34763">MTMVIACLIYQIESMIFCFVRKHQAIASTLKKYVLPSWLVWSLFGFFAFDILMVVGMYSQTCMDQKLQMDFVRKNFPEYLSGFESLPNFSIYDPDAFFVATVLFAVTCGIISFFILCLILANIFRIHVLSDYCYVLGTILSVSSPIGIGLVFSQAGMRREDQLEYVRENHPTYLESLLPLQNFAIYSSTNPLLSFVILITFFGGILCGLLFLIITIDMLKALKQCQTKVSLTSFQRYKSAVRSLLAQFSTSSLLLAPLFLFVCLVAMRLENSHKAGEILVAVMALHSPVNALVLVFTTPPFRNWVLR</sequence>
<protein>
    <submittedName>
        <fullName evidence="3">G_PROTEIN_RECEP_F1_2 domain-containing protein</fullName>
    </submittedName>
</protein>
<reference evidence="3" key="1">
    <citation type="submission" date="2016-11" db="UniProtKB">
        <authorList>
            <consortium name="WormBaseParasite"/>
        </authorList>
    </citation>
    <scope>IDENTIFICATION</scope>
</reference>
<dbReference type="Pfam" id="PF10327">
    <property type="entry name" value="7TM_GPCR_Sri"/>
    <property type="match status" value="1"/>
</dbReference>
<feature type="transmembrane region" description="Helical" evidence="1">
    <location>
        <begin position="132"/>
        <end position="152"/>
    </location>
</feature>
<feature type="transmembrane region" description="Helical" evidence="1">
    <location>
        <begin position="192"/>
        <end position="214"/>
    </location>
</feature>
<dbReference type="WBParaSite" id="Csp11.Scaffold630.g16990.t1">
    <property type="protein sequence ID" value="Csp11.Scaffold630.g16990.t1"/>
    <property type="gene ID" value="Csp11.Scaffold630.g16990"/>
</dbReference>
<dbReference type="AlphaFoldDB" id="A0A1I7UKY1"/>
<dbReference type="PANTHER" id="PTHR45830:SF4">
    <property type="entry name" value="G_PROTEIN_RECEP_F1_2 DOMAIN-CONTAINING PROTEIN"/>
    <property type="match status" value="1"/>
</dbReference>
<feature type="transmembrane region" description="Helical" evidence="1">
    <location>
        <begin position="96"/>
        <end position="120"/>
    </location>
</feature>
<dbReference type="eggNOG" id="ENOG502THFA">
    <property type="taxonomic scope" value="Eukaryota"/>
</dbReference>
<organism evidence="2 3">
    <name type="scientific">Caenorhabditis tropicalis</name>
    <dbReference type="NCBI Taxonomy" id="1561998"/>
    <lineage>
        <taxon>Eukaryota</taxon>
        <taxon>Metazoa</taxon>
        <taxon>Ecdysozoa</taxon>
        <taxon>Nematoda</taxon>
        <taxon>Chromadorea</taxon>
        <taxon>Rhabditida</taxon>
        <taxon>Rhabditina</taxon>
        <taxon>Rhabditomorpha</taxon>
        <taxon>Rhabditoidea</taxon>
        <taxon>Rhabditidae</taxon>
        <taxon>Peloderinae</taxon>
        <taxon>Caenorhabditis</taxon>
    </lineage>
</organism>
<evidence type="ECO:0000256" key="1">
    <source>
        <dbReference type="SAM" id="Phobius"/>
    </source>
</evidence>
<feature type="transmembrane region" description="Helical" evidence="1">
    <location>
        <begin position="38"/>
        <end position="59"/>
    </location>
</feature>